<comment type="similarity">
    <text evidence="1">Belongs to the mycobacterial PPE family.</text>
</comment>
<dbReference type="PANTHER" id="PTHR46766">
    <property type="entry name" value="GLUTAMINE-RICH PROTEIN 2"/>
    <property type="match status" value="1"/>
</dbReference>
<dbReference type="Pfam" id="PF00823">
    <property type="entry name" value="PPE"/>
    <property type="match status" value="1"/>
</dbReference>
<evidence type="ECO:0000256" key="2">
    <source>
        <dbReference type="SAM" id="MobiDB-lite"/>
    </source>
</evidence>
<evidence type="ECO:0000256" key="1">
    <source>
        <dbReference type="ARBA" id="ARBA00010652"/>
    </source>
</evidence>
<feature type="compositionally biased region" description="Polar residues" evidence="2">
    <location>
        <begin position="392"/>
        <end position="403"/>
    </location>
</feature>
<dbReference type="Proteomes" id="UP000036313">
    <property type="component" value="Unassembled WGS sequence"/>
</dbReference>
<feature type="region of interest" description="Disordered" evidence="2">
    <location>
        <begin position="335"/>
        <end position="413"/>
    </location>
</feature>
<name>A0A0J6VTP4_9MYCO</name>
<dbReference type="AlphaFoldDB" id="A0A0J6VTP4"/>
<evidence type="ECO:0000313" key="4">
    <source>
        <dbReference type="EMBL" id="KMO72837.1"/>
    </source>
</evidence>
<dbReference type="PATRIC" id="fig|1807.14.peg.3958"/>
<proteinExistence type="inferred from homology"/>
<evidence type="ECO:0000259" key="3">
    <source>
        <dbReference type="Pfam" id="PF00823"/>
    </source>
</evidence>
<dbReference type="SUPFAM" id="SSF140459">
    <property type="entry name" value="PE/PPE dimer-like"/>
    <property type="match status" value="1"/>
</dbReference>
<dbReference type="RefSeq" id="WP_048424366.1">
    <property type="nucleotide sequence ID" value="NZ_JYNU01000028.1"/>
</dbReference>
<comment type="caution">
    <text evidence="4">The sequence shown here is derived from an EMBL/GenBank/DDBJ whole genome shotgun (WGS) entry which is preliminary data.</text>
</comment>
<organism evidence="4 5">
    <name type="scientific">Mycolicibacterium obuense</name>
    <dbReference type="NCBI Taxonomy" id="1807"/>
    <lineage>
        <taxon>Bacteria</taxon>
        <taxon>Bacillati</taxon>
        <taxon>Actinomycetota</taxon>
        <taxon>Actinomycetes</taxon>
        <taxon>Mycobacteriales</taxon>
        <taxon>Mycobacteriaceae</taxon>
        <taxon>Mycolicibacterium</taxon>
    </lineage>
</organism>
<feature type="compositionally biased region" description="Gly residues" evidence="2">
    <location>
        <begin position="366"/>
        <end position="376"/>
    </location>
</feature>
<feature type="compositionally biased region" description="Polar residues" evidence="2">
    <location>
        <begin position="335"/>
        <end position="345"/>
    </location>
</feature>
<reference evidence="4 5" key="1">
    <citation type="journal article" date="2015" name="Genome Biol. Evol.">
        <title>Characterization of Three Mycobacterium spp. with Potential Use in Bioremediation by Genome Sequencing and Comparative Genomics.</title>
        <authorList>
            <person name="Das S."/>
            <person name="Pettersson B.M."/>
            <person name="Behra P.R."/>
            <person name="Ramesh M."/>
            <person name="Dasgupta S."/>
            <person name="Bhattacharya A."/>
            <person name="Kirsebom L.A."/>
        </authorList>
    </citation>
    <scope>NUCLEOTIDE SEQUENCE [LARGE SCALE GENOMIC DNA]</scope>
    <source>
        <strain evidence="4 5">DSM 44075</strain>
    </source>
</reference>
<gene>
    <name evidence="4" type="ORF">MOBUDSM44075_03931</name>
</gene>
<dbReference type="GO" id="GO:0052572">
    <property type="term" value="P:response to host immune response"/>
    <property type="evidence" value="ECO:0007669"/>
    <property type="project" value="TreeGrafter"/>
</dbReference>
<dbReference type="InterPro" id="IPR038332">
    <property type="entry name" value="PPE_sf"/>
</dbReference>
<dbReference type="EMBL" id="JYNU01000028">
    <property type="protein sequence ID" value="KMO72837.1"/>
    <property type="molecule type" value="Genomic_DNA"/>
</dbReference>
<accession>A0A0J6VTP4</accession>
<dbReference type="InterPro" id="IPR000030">
    <property type="entry name" value="PPE_dom"/>
</dbReference>
<dbReference type="PANTHER" id="PTHR46766:SF1">
    <property type="entry name" value="GLUTAMINE-RICH PROTEIN 2"/>
    <property type="match status" value="1"/>
</dbReference>
<dbReference type="Gene3D" id="1.20.1260.20">
    <property type="entry name" value="PPE superfamily"/>
    <property type="match status" value="1"/>
</dbReference>
<evidence type="ECO:0000313" key="5">
    <source>
        <dbReference type="Proteomes" id="UP000036313"/>
    </source>
</evidence>
<sequence length="413" mass="39843">MPGFGDSALNPPQVNYYQLVTGDEAATAAAAAAAHQATAAMLTAEIATMTTGTTSTAAVGWQGAGGAAMTMTAQAFAGILGMAVAWFEEAVVQATAIVDAYHLAKTTMVPGPVSDQNLVDTEALVATNFIGQNSPAIAALVAEYERQWIQNATIMSSYQGVVTAALGVLATPPPFAPMAPNPAAALAALGNAGAQAGVQGALQASSQSMQQASTAAVPAAEAVSAPADAMSAMGGPMGMMGQLSSVTGMVGQAPQMLGQAPQMLSQFMQMPMGMLGPLSSSMGGLGGAPGAASAAPLTGTPVATPGLASALGGGGGGGGGIGAGGSGVVPTSSYTRPVGSFSTPNAPKLPGGFGGAVEPVATGPSPSGGAGTGGLYGAPASAMGRDGGAATEQRQGRTMQVTLARSAADRGDR</sequence>
<feature type="domain" description="PPE" evidence="3">
    <location>
        <begin position="10"/>
        <end position="166"/>
    </location>
</feature>
<protein>
    <submittedName>
        <fullName evidence="4">Putative PPE family protein PPE36</fullName>
    </submittedName>
</protein>